<dbReference type="PANTHER" id="PTHR22738:SF10">
    <property type="entry name" value="RAS ASSOCIATION DOMAIN-CONTAINING PROTEIN 1 HOMOLOG"/>
    <property type="match status" value="1"/>
</dbReference>
<dbReference type="InterPro" id="IPR029071">
    <property type="entry name" value="Ubiquitin-like_domsf"/>
</dbReference>
<dbReference type="Pfam" id="PF00788">
    <property type="entry name" value="RA"/>
    <property type="match status" value="1"/>
</dbReference>
<dbReference type="Proteomes" id="UP001497525">
    <property type="component" value="Unassembled WGS sequence"/>
</dbReference>
<comment type="caution">
    <text evidence="4">The sequence shown here is derived from an EMBL/GenBank/DDBJ whole genome shotgun (WGS) entry which is preliminary data.</text>
</comment>
<dbReference type="SUPFAM" id="SSF54236">
    <property type="entry name" value="Ubiquitin-like"/>
    <property type="match status" value="1"/>
</dbReference>
<gene>
    <name evidence="4" type="ORF">CDAUBV1_LOCUS3064</name>
</gene>
<dbReference type="SMART" id="SM00314">
    <property type="entry name" value="RA"/>
    <property type="match status" value="1"/>
</dbReference>
<evidence type="ECO:0008006" key="6">
    <source>
        <dbReference type="Google" id="ProtNLM"/>
    </source>
</evidence>
<evidence type="ECO:0000313" key="5">
    <source>
        <dbReference type="Proteomes" id="UP001497525"/>
    </source>
</evidence>
<evidence type="ECO:0000259" key="3">
    <source>
        <dbReference type="PROSITE" id="PS50951"/>
    </source>
</evidence>
<protein>
    <recommendedName>
        <fullName evidence="6">Ras association domain-containing protein 1</fullName>
    </recommendedName>
</protein>
<dbReference type="Gene3D" id="3.10.20.90">
    <property type="entry name" value="Phosphatidylinositol 3-kinase Catalytic Subunit, Chain A, domain 1"/>
    <property type="match status" value="1"/>
</dbReference>
<evidence type="ECO:0000259" key="2">
    <source>
        <dbReference type="PROSITE" id="PS50200"/>
    </source>
</evidence>
<dbReference type="PANTHER" id="PTHR22738">
    <property type="entry name" value="RASSF"/>
    <property type="match status" value="1"/>
</dbReference>
<dbReference type="PROSITE" id="PS50200">
    <property type="entry name" value="RA"/>
    <property type="match status" value="1"/>
</dbReference>
<evidence type="ECO:0000313" key="4">
    <source>
        <dbReference type="EMBL" id="CAL5130848.1"/>
    </source>
</evidence>
<organism evidence="4 5">
    <name type="scientific">Calicophoron daubneyi</name>
    <name type="common">Rumen fluke</name>
    <name type="synonym">Paramphistomum daubneyi</name>
    <dbReference type="NCBI Taxonomy" id="300641"/>
    <lineage>
        <taxon>Eukaryota</taxon>
        <taxon>Metazoa</taxon>
        <taxon>Spiralia</taxon>
        <taxon>Lophotrochozoa</taxon>
        <taxon>Platyhelminthes</taxon>
        <taxon>Trematoda</taxon>
        <taxon>Digenea</taxon>
        <taxon>Plagiorchiida</taxon>
        <taxon>Pronocephalata</taxon>
        <taxon>Paramphistomoidea</taxon>
        <taxon>Paramphistomidae</taxon>
        <taxon>Calicophoron</taxon>
    </lineage>
</organism>
<dbReference type="InterPro" id="IPR033614">
    <property type="entry name" value="RASSF1-6"/>
</dbReference>
<dbReference type="GO" id="GO:0007165">
    <property type="term" value="P:signal transduction"/>
    <property type="evidence" value="ECO:0007669"/>
    <property type="project" value="InterPro"/>
</dbReference>
<name>A0AAV2T328_CALDB</name>
<evidence type="ECO:0000256" key="1">
    <source>
        <dbReference type="SAM" id="MobiDB-lite"/>
    </source>
</evidence>
<dbReference type="PROSITE" id="PS50951">
    <property type="entry name" value="SARAH"/>
    <property type="match status" value="1"/>
</dbReference>
<dbReference type="Pfam" id="PF16517">
    <property type="entry name" value="Nore1-SARAH"/>
    <property type="match status" value="1"/>
</dbReference>
<proteinExistence type="predicted"/>
<feature type="region of interest" description="Disordered" evidence="1">
    <location>
        <begin position="57"/>
        <end position="86"/>
    </location>
</feature>
<dbReference type="AlphaFoldDB" id="A0AAV2T328"/>
<dbReference type="Gene3D" id="1.20.5.110">
    <property type="match status" value="1"/>
</dbReference>
<accession>A0AAV2T328</accession>
<sequence length="302" mass="34399">MSRSVVHDWVDLFNSNPLGLRLNFVDDSCRLAGTLRIYINLIKPVKMSLRQTMDMLPASPVDQEGDSRINGSASGGSKRADEGLKDLPSPARLVSFFLPRGTSKIMYITSSTTSVNTVQCLLDRFHIQESPRKFALYEHTLDGKTITVRKIPTSECPLLLLLNWARLSSSREEFYDRLTRKRIVLQENDACDINWNDFTAAELTNFLRILDKEEAEYRNAILYQYGLLRDQIERRMDEICSRANDRDQPKYGRVSVPCHPYAYQPPTSNSQQFGYVPNPMRPGFRMSDRSLSVDAESSAASV</sequence>
<dbReference type="InterPro" id="IPR011524">
    <property type="entry name" value="SARAH_dom"/>
</dbReference>
<dbReference type="CDD" id="cd21885">
    <property type="entry name" value="SARAH_RASSF1-like"/>
    <property type="match status" value="1"/>
</dbReference>
<dbReference type="InterPro" id="IPR000159">
    <property type="entry name" value="RA_dom"/>
</dbReference>
<dbReference type="EMBL" id="CAXLJL010000076">
    <property type="protein sequence ID" value="CAL5130848.1"/>
    <property type="molecule type" value="Genomic_DNA"/>
</dbReference>
<reference evidence="4" key="1">
    <citation type="submission" date="2024-06" db="EMBL/GenBank/DDBJ databases">
        <authorList>
            <person name="Liu X."/>
            <person name="Lenzi L."/>
            <person name="Haldenby T S."/>
            <person name="Uol C."/>
        </authorList>
    </citation>
    <scope>NUCLEOTIDE SEQUENCE</scope>
</reference>
<feature type="domain" description="Ras-associating" evidence="2">
    <location>
        <begin position="94"/>
        <end position="190"/>
    </location>
</feature>
<feature type="domain" description="SARAH" evidence="3">
    <location>
        <begin position="192"/>
        <end position="239"/>
    </location>
</feature>